<feature type="region of interest" description="Disordered" evidence="1">
    <location>
        <begin position="44"/>
        <end position="86"/>
    </location>
</feature>
<gene>
    <name evidence="2" type="ORF">RRG08_066593</name>
</gene>
<proteinExistence type="predicted"/>
<organism evidence="2 3">
    <name type="scientific">Elysia crispata</name>
    <name type="common">lettuce slug</name>
    <dbReference type="NCBI Taxonomy" id="231223"/>
    <lineage>
        <taxon>Eukaryota</taxon>
        <taxon>Metazoa</taxon>
        <taxon>Spiralia</taxon>
        <taxon>Lophotrochozoa</taxon>
        <taxon>Mollusca</taxon>
        <taxon>Gastropoda</taxon>
        <taxon>Heterobranchia</taxon>
        <taxon>Euthyneura</taxon>
        <taxon>Panpulmonata</taxon>
        <taxon>Sacoglossa</taxon>
        <taxon>Placobranchoidea</taxon>
        <taxon>Plakobranchidae</taxon>
        <taxon>Elysia</taxon>
    </lineage>
</organism>
<evidence type="ECO:0000313" key="2">
    <source>
        <dbReference type="EMBL" id="KAK3715923.1"/>
    </source>
</evidence>
<sequence>MGVLTPRPPDGNIKFMNDSVRSDIREDYDIARQTLSAISLLRGMEDSESDSGRRSHLAVSTLDTKTAGTGEKWPRGTPWRARKTQR</sequence>
<evidence type="ECO:0000256" key="1">
    <source>
        <dbReference type="SAM" id="MobiDB-lite"/>
    </source>
</evidence>
<comment type="caution">
    <text evidence="2">The sequence shown here is derived from an EMBL/GenBank/DDBJ whole genome shotgun (WGS) entry which is preliminary data.</text>
</comment>
<keyword evidence="3" id="KW-1185">Reference proteome</keyword>
<reference evidence="2" key="1">
    <citation type="journal article" date="2023" name="G3 (Bethesda)">
        <title>A reference genome for the long-term kleptoplast-retaining sea slug Elysia crispata morphotype clarki.</title>
        <authorList>
            <person name="Eastman K.E."/>
            <person name="Pendleton A.L."/>
            <person name="Shaikh M.A."/>
            <person name="Suttiyut T."/>
            <person name="Ogas R."/>
            <person name="Tomko P."/>
            <person name="Gavelis G."/>
            <person name="Widhalm J.R."/>
            <person name="Wisecaver J.H."/>
        </authorList>
    </citation>
    <scope>NUCLEOTIDE SEQUENCE</scope>
    <source>
        <strain evidence="2">ECLA1</strain>
    </source>
</reference>
<evidence type="ECO:0000313" key="3">
    <source>
        <dbReference type="Proteomes" id="UP001283361"/>
    </source>
</evidence>
<protein>
    <submittedName>
        <fullName evidence="2">Uncharacterized protein</fullName>
    </submittedName>
</protein>
<accession>A0AAE0XV22</accession>
<dbReference type="EMBL" id="JAWDGP010007487">
    <property type="protein sequence ID" value="KAK3715923.1"/>
    <property type="molecule type" value="Genomic_DNA"/>
</dbReference>
<dbReference type="Proteomes" id="UP001283361">
    <property type="component" value="Unassembled WGS sequence"/>
</dbReference>
<name>A0AAE0XV22_9GAST</name>
<dbReference type="AlphaFoldDB" id="A0AAE0XV22"/>